<keyword evidence="2" id="KW-1185">Reference proteome</keyword>
<proteinExistence type="predicted"/>
<dbReference type="Proteomes" id="UP001196565">
    <property type="component" value="Unassembled WGS sequence"/>
</dbReference>
<accession>A0ABS7ACT9</accession>
<keyword evidence="1" id="KW-0808">Transferase</keyword>
<dbReference type="Pfam" id="PF13578">
    <property type="entry name" value="Methyltransf_24"/>
    <property type="match status" value="1"/>
</dbReference>
<dbReference type="RefSeq" id="WP_219764731.1">
    <property type="nucleotide sequence ID" value="NZ_JAHYBZ010000007.1"/>
</dbReference>
<dbReference type="EMBL" id="JAHYBZ010000007">
    <property type="protein sequence ID" value="MBW6400121.1"/>
    <property type="molecule type" value="Genomic_DNA"/>
</dbReference>
<name>A0ABS7ACT9_9PROT</name>
<gene>
    <name evidence="1" type="ORF">KPL78_19840</name>
</gene>
<organism evidence="1 2">
    <name type="scientific">Roseomonas alba</name>
    <dbReference type="NCBI Taxonomy" id="2846776"/>
    <lineage>
        <taxon>Bacteria</taxon>
        <taxon>Pseudomonadati</taxon>
        <taxon>Pseudomonadota</taxon>
        <taxon>Alphaproteobacteria</taxon>
        <taxon>Acetobacterales</taxon>
        <taxon>Roseomonadaceae</taxon>
        <taxon>Roseomonas</taxon>
    </lineage>
</organism>
<sequence>MNFSARRINALAGRLGVERYLEIGVRAGATFLDVEVPERVAVDPGFVFDTAVHANAMTRFHAITSDRYFSEFPKDGDFGIVFIDGLHVFEQVVRDLTNTLAHTTRRSAILIDDTLPDDVYSAHRQQAEAHRLRHQAGDKSNAWHGDVFKIVFLIHDFFPFLDYRTINENGNPQTLVWYGKGTARKPIYDDLEAISRMTWFDLQRHLPVLRLAKEAEAIDECCQAIAGH</sequence>
<evidence type="ECO:0000313" key="1">
    <source>
        <dbReference type="EMBL" id="MBW6400121.1"/>
    </source>
</evidence>
<protein>
    <submittedName>
        <fullName evidence="1">Class I SAM-dependent methyltransferase</fullName>
    </submittedName>
</protein>
<comment type="caution">
    <text evidence="1">The sequence shown here is derived from an EMBL/GenBank/DDBJ whole genome shotgun (WGS) entry which is preliminary data.</text>
</comment>
<keyword evidence="1" id="KW-0489">Methyltransferase</keyword>
<reference evidence="1 2" key="1">
    <citation type="submission" date="2021-07" db="EMBL/GenBank/DDBJ databases">
        <authorList>
            <person name="So Y."/>
        </authorList>
    </citation>
    <scope>NUCLEOTIDE SEQUENCE [LARGE SCALE GENOMIC DNA]</scope>
    <source>
        <strain evidence="1 2">HJA6</strain>
    </source>
</reference>
<dbReference type="GO" id="GO:0008168">
    <property type="term" value="F:methyltransferase activity"/>
    <property type="evidence" value="ECO:0007669"/>
    <property type="project" value="UniProtKB-KW"/>
</dbReference>
<evidence type="ECO:0000313" key="2">
    <source>
        <dbReference type="Proteomes" id="UP001196565"/>
    </source>
</evidence>
<dbReference type="GO" id="GO:0032259">
    <property type="term" value="P:methylation"/>
    <property type="evidence" value="ECO:0007669"/>
    <property type="project" value="UniProtKB-KW"/>
</dbReference>